<dbReference type="PANTHER" id="PTHR46963">
    <property type="entry name" value="SIMILAR TO RIKEN CDNA E130308A19"/>
    <property type="match status" value="1"/>
</dbReference>
<proteinExistence type="predicted"/>
<evidence type="ECO:0000313" key="8">
    <source>
        <dbReference type="Proteomes" id="UP001634394"/>
    </source>
</evidence>
<organism evidence="7 8">
    <name type="scientific">Sinanodonta woodiana</name>
    <name type="common">Chinese pond mussel</name>
    <name type="synonym">Anodonta woodiana</name>
    <dbReference type="NCBI Taxonomy" id="1069815"/>
    <lineage>
        <taxon>Eukaryota</taxon>
        <taxon>Metazoa</taxon>
        <taxon>Spiralia</taxon>
        <taxon>Lophotrochozoa</taxon>
        <taxon>Mollusca</taxon>
        <taxon>Bivalvia</taxon>
        <taxon>Autobranchia</taxon>
        <taxon>Heteroconchia</taxon>
        <taxon>Palaeoheterodonta</taxon>
        <taxon>Unionida</taxon>
        <taxon>Unionoidea</taxon>
        <taxon>Unionidae</taxon>
        <taxon>Unioninae</taxon>
        <taxon>Sinanodonta</taxon>
    </lineage>
</organism>
<evidence type="ECO:0000256" key="2">
    <source>
        <dbReference type="ARBA" id="ARBA00022553"/>
    </source>
</evidence>
<keyword evidence="1" id="KW-1017">Isopeptide bond</keyword>
<dbReference type="PANTHER" id="PTHR46963:SF2">
    <property type="match status" value="1"/>
</dbReference>
<comment type="caution">
    <text evidence="7">The sequence shown here is derived from an EMBL/GenBank/DDBJ whole genome shotgun (WGS) entry which is preliminary data.</text>
</comment>
<evidence type="ECO:0000259" key="6">
    <source>
        <dbReference type="Pfam" id="PF12012"/>
    </source>
</evidence>
<evidence type="ECO:0000256" key="3">
    <source>
        <dbReference type="ARBA" id="ARBA00022843"/>
    </source>
</evidence>
<dbReference type="Pfam" id="PF12012">
    <property type="entry name" value="DUF3504"/>
    <property type="match status" value="1"/>
</dbReference>
<feature type="compositionally biased region" description="Polar residues" evidence="5">
    <location>
        <begin position="387"/>
        <end position="396"/>
    </location>
</feature>
<evidence type="ECO:0000313" key="7">
    <source>
        <dbReference type="EMBL" id="KAL3887318.1"/>
    </source>
</evidence>
<name>A0ABD3XQL9_SINWO</name>
<evidence type="ECO:0000256" key="1">
    <source>
        <dbReference type="ARBA" id="ARBA00022499"/>
    </source>
</evidence>
<dbReference type="AlphaFoldDB" id="A0ABD3XQL9"/>
<gene>
    <name evidence="7" type="ORF">ACJMK2_027260</name>
</gene>
<reference evidence="7 8" key="1">
    <citation type="submission" date="2024-11" db="EMBL/GenBank/DDBJ databases">
        <title>Chromosome-level genome assembly of the freshwater bivalve Anodonta woodiana.</title>
        <authorList>
            <person name="Chen X."/>
        </authorList>
    </citation>
    <scope>NUCLEOTIDE SEQUENCE [LARGE SCALE GENOMIC DNA]</scope>
    <source>
        <strain evidence="7">MN2024</strain>
        <tissue evidence="7">Gills</tissue>
    </source>
</reference>
<protein>
    <recommendedName>
        <fullName evidence="6">ZMYM2-like/QRICH1 C-terminal domain-containing protein</fullName>
    </recommendedName>
</protein>
<dbReference type="InterPro" id="IPR021893">
    <property type="entry name" value="ZMYM2-like_C"/>
</dbReference>
<dbReference type="InterPro" id="IPR011010">
    <property type="entry name" value="DNA_brk_join_enz"/>
</dbReference>
<dbReference type="EMBL" id="JBJQND010000002">
    <property type="protein sequence ID" value="KAL3887318.1"/>
    <property type="molecule type" value="Genomic_DNA"/>
</dbReference>
<evidence type="ECO:0000256" key="5">
    <source>
        <dbReference type="SAM" id="MobiDB-lite"/>
    </source>
</evidence>
<dbReference type="Gene3D" id="1.10.443.10">
    <property type="entry name" value="Intergrase catalytic core"/>
    <property type="match status" value="1"/>
</dbReference>
<dbReference type="InterPro" id="IPR042838">
    <property type="entry name" value="KIAA1958"/>
</dbReference>
<accession>A0ABD3XQL9</accession>
<keyword evidence="4" id="KW-0233">DNA recombination</keyword>
<dbReference type="GO" id="GO:0006310">
    <property type="term" value="P:DNA recombination"/>
    <property type="evidence" value="ECO:0007669"/>
    <property type="project" value="UniProtKB-KW"/>
</dbReference>
<feature type="region of interest" description="Disordered" evidence="5">
    <location>
        <begin position="371"/>
        <end position="396"/>
    </location>
</feature>
<dbReference type="InterPro" id="IPR013762">
    <property type="entry name" value="Integrase-like_cat_sf"/>
</dbReference>
<feature type="compositionally biased region" description="Polar residues" evidence="5">
    <location>
        <begin position="371"/>
        <end position="380"/>
    </location>
</feature>
<feature type="domain" description="ZMYM2-like/QRICH1 C-terminal" evidence="6">
    <location>
        <begin position="94"/>
        <end position="245"/>
    </location>
</feature>
<evidence type="ECO:0000256" key="4">
    <source>
        <dbReference type="ARBA" id="ARBA00023172"/>
    </source>
</evidence>
<dbReference type="Proteomes" id="UP001634394">
    <property type="component" value="Unassembled WGS sequence"/>
</dbReference>
<dbReference type="SUPFAM" id="SSF56349">
    <property type="entry name" value="DNA breaking-rejoining enzymes"/>
    <property type="match status" value="1"/>
</dbReference>
<keyword evidence="8" id="KW-1185">Reference proteome</keyword>
<keyword evidence="3" id="KW-0832">Ubl conjugation</keyword>
<keyword evidence="2" id="KW-0597">Phosphoprotein</keyword>
<sequence>MAFLQSQGEQRFPELIPPSDLNQHISHFILSVRKKGGMISSIDRYLRTKSYGVSIITDIKFDKSRSVLKMKMKDLKKLGKGNKPRASDPISDQDLQTMYEANTLGADNPTALLHSMWLICTMHFGMRTGKETHKLQWGDISLQLDDSNQEYIVYNTERQTKTRTGVNERNIRLAKPRAYAIPDIPQKDPVSLYKLYKNKRPADTNGPESPFFLSVNKENPKPGQCWYKKTPMGINKLYGIMKKMMTDTGLSPTDKRITPYSVRKHLIQKLNDEGIPANHIVQISGTKNINSLNNYSNLNPAQSRNISNILSNVPALHVIQPVIRQTAPPATVSSSTKEFQSILGYEFSGILTNAVIHGDVHIHLQQRSETQSLSQTTQYVSGRKTKSSGIVSSQPS</sequence>